<protein>
    <submittedName>
        <fullName evidence="1">Uncharacterized protein</fullName>
    </submittedName>
</protein>
<accession>A0AAV5MK84</accession>
<comment type="caution">
    <text evidence="1">The sequence shown here is derived from an EMBL/GenBank/DDBJ whole genome shotgun (WGS) entry which is preliminary data.</text>
</comment>
<dbReference type="Proteomes" id="UP001054252">
    <property type="component" value="Unassembled WGS sequence"/>
</dbReference>
<keyword evidence="2" id="KW-1185">Reference proteome</keyword>
<name>A0AAV5MK84_9ROSI</name>
<proteinExistence type="predicted"/>
<sequence length="70" mass="7897">MSCFGFSIPVALILMTSKTGKIVLKDYIDDYGFLDDSLKYEIAYLAKGFGDLGCSFRKRNKYMLYGCLST</sequence>
<dbReference type="AlphaFoldDB" id="A0AAV5MK84"/>
<dbReference type="EMBL" id="BPVZ01000291">
    <property type="protein sequence ID" value="GKV49248.1"/>
    <property type="molecule type" value="Genomic_DNA"/>
</dbReference>
<reference evidence="1 2" key="1">
    <citation type="journal article" date="2021" name="Commun. Biol.">
        <title>The genome of Shorea leprosula (Dipterocarpaceae) highlights the ecological relevance of drought in aseasonal tropical rainforests.</title>
        <authorList>
            <person name="Ng K.K.S."/>
            <person name="Kobayashi M.J."/>
            <person name="Fawcett J.A."/>
            <person name="Hatakeyama M."/>
            <person name="Paape T."/>
            <person name="Ng C.H."/>
            <person name="Ang C.C."/>
            <person name="Tnah L.H."/>
            <person name="Lee C.T."/>
            <person name="Nishiyama T."/>
            <person name="Sese J."/>
            <person name="O'Brien M.J."/>
            <person name="Copetti D."/>
            <person name="Mohd Noor M.I."/>
            <person name="Ong R.C."/>
            <person name="Putra M."/>
            <person name="Sireger I.Z."/>
            <person name="Indrioko S."/>
            <person name="Kosugi Y."/>
            <person name="Izuno A."/>
            <person name="Isagi Y."/>
            <person name="Lee S.L."/>
            <person name="Shimizu K.K."/>
        </authorList>
    </citation>
    <scope>NUCLEOTIDE SEQUENCE [LARGE SCALE GENOMIC DNA]</scope>
    <source>
        <strain evidence="1">214</strain>
    </source>
</reference>
<organism evidence="1 2">
    <name type="scientific">Rubroshorea leprosula</name>
    <dbReference type="NCBI Taxonomy" id="152421"/>
    <lineage>
        <taxon>Eukaryota</taxon>
        <taxon>Viridiplantae</taxon>
        <taxon>Streptophyta</taxon>
        <taxon>Embryophyta</taxon>
        <taxon>Tracheophyta</taxon>
        <taxon>Spermatophyta</taxon>
        <taxon>Magnoliopsida</taxon>
        <taxon>eudicotyledons</taxon>
        <taxon>Gunneridae</taxon>
        <taxon>Pentapetalae</taxon>
        <taxon>rosids</taxon>
        <taxon>malvids</taxon>
        <taxon>Malvales</taxon>
        <taxon>Dipterocarpaceae</taxon>
        <taxon>Rubroshorea</taxon>
    </lineage>
</organism>
<evidence type="ECO:0000313" key="1">
    <source>
        <dbReference type="EMBL" id="GKV49248.1"/>
    </source>
</evidence>
<gene>
    <name evidence="1" type="ORF">SLEP1_g56009</name>
</gene>
<evidence type="ECO:0000313" key="2">
    <source>
        <dbReference type="Proteomes" id="UP001054252"/>
    </source>
</evidence>